<gene>
    <name evidence="1" type="ORF">POCTA_138.1.T1110063</name>
</gene>
<dbReference type="Proteomes" id="UP000683925">
    <property type="component" value="Unassembled WGS sequence"/>
</dbReference>
<keyword evidence="2" id="KW-1185">Reference proteome</keyword>
<dbReference type="AlphaFoldDB" id="A0A8S1X5B1"/>
<proteinExistence type="predicted"/>
<reference evidence="1" key="1">
    <citation type="submission" date="2021-01" db="EMBL/GenBank/DDBJ databases">
        <authorList>
            <consortium name="Genoscope - CEA"/>
            <person name="William W."/>
        </authorList>
    </citation>
    <scope>NUCLEOTIDE SEQUENCE</scope>
</reference>
<evidence type="ECO:0000313" key="2">
    <source>
        <dbReference type="Proteomes" id="UP000683925"/>
    </source>
</evidence>
<comment type="caution">
    <text evidence="1">The sequence shown here is derived from an EMBL/GenBank/DDBJ whole genome shotgun (WGS) entry which is preliminary data.</text>
</comment>
<protein>
    <submittedName>
        <fullName evidence="1">Uncharacterized protein</fullName>
    </submittedName>
</protein>
<evidence type="ECO:0000313" key="1">
    <source>
        <dbReference type="EMBL" id="CAD8196211.1"/>
    </source>
</evidence>
<sequence length="34" mass="4076">MLKIKNVLQFNDLLEKCQQLDLKNRITTEDAVYH</sequence>
<name>A0A8S1X5B1_PAROT</name>
<organism evidence="1 2">
    <name type="scientific">Paramecium octaurelia</name>
    <dbReference type="NCBI Taxonomy" id="43137"/>
    <lineage>
        <taxon>Eukaryota</taxon>
        <taxon>Sar</taxon>
        <taxon>Alveolata</taxon>
        <taxon>Ciliophora</taxon>
        <taxon>Intramacronucleata</taxon>
        <taxon>Oligohymenophorea</taxon>
        <taxon>Peniculida</taxon>
        <taxon>Parameciidae</taxon>
        <taxon>Paramecium</taxon>
    </lineage>
</organism>
<accession>A0A8S1X5B1</accession>
<dbReference type="EMBL" id="CAJJDP010000111">
    <property type="protein sequence ID" value="CAD8196211.1"/>
    <property type="molecule type" value="Genomic_DNA"/>
</dbReference>